<keyword evidence="1" id="KW-1133">Transmembrane helix</keyword>
<organism evidence="2">
    <name type="scientific">Lepeophtheirus salmonis</name>
    <name type="common">Salmon louse</name>
    <name type="synonym">Caligus salmonis</name>
    <dbReference type="NCBI Taxonomy" id="72036"/>
    <lineage>
        <taxon>Eukaryota</taxon>
        <taxon>Metazoa</taxon>
        <taxon>Ecdysozoa</taxon>
        <taxon>Arthropoda</taxon>
        <taxon>Crustacea</taxon>
        <taxon>Multicrustacea</taxon>
        <taxon>Hexanauplia</taxon>
        <taxon>Copepoda</taxon>
        <taxon>Siphonostomatoida</taxon>
        <taxon>Caligidae</taxon>
        <taxon>Lepeophtheirus</taxon>
    </lineage>
</organism>
<reference evidence="2" key="1">
    <citation type="submission" date="2014-05" db="EMBL/GenBank/DDBJ databases">
        <authorList>
            <person name="Chronopoulou M."/>
        </authorList>
    </citation>
    <scope>NUCLEOTIDE SEQUENCE</scope>
    <source>
        <tissue evidence="2">Whole organism</tissue>
    </source>
</reference>
<feature type="transmembrane region" description="Helical" evidence="1">
    <location>
        <begin position="12"/>
        <end position="31"/>
    </location>
</feature>
<dbReference type="AlphaFoldDB" id="A0A0K2VAI2"/>
<accession>A0A0K2VAI2</accession>
<dbReference type="EMBL" id="HACA01029826">
    <property type="protein sequence ID" value="CDW47187.1"/>
    <property type="molecule type" value="Transcribed_RNA"/>
</dbReference>
<keyword evidence="1" id="KW-0812">Transmembrane</keyword>
<name>A0A0K2VAI2_LEPSM</name>
<sequence>YHDSILQLFFTFHFYHYACYIIFCFLHYIGCEKRSGSIKIKNPSNDITIQTKTHLHEQWFIN</sequence>
<keyword evidence="1" id="KW-0472">Membrane</keyword>
<evidence type="ECO:0000256" key="1">
    <source>
        <dbReference type="SAM" id="Phobius"/>
    </source>
</evidence>
<proteinExistence type="predicted"/>
<evidence type="ECO:0000313" key="2">
    <source>
        <dbReference type="EMBL" id="CDW47187.1"/>
    </source>
</evidence>
<protein>
    <submittedName>
        <fullName evidence="2">Uncharacterized protein</fullName>
    </submittedName>
</protein>
<feature type="non-terminal residue" evidence="2">
    <location>
        <position position="1"/>
    </location>
</feature>